<dbReference type="SUPFAM" id="SSF82199">
    <property type="entry name" value="SET domain"/>
    <property type="match status" value="1"/>
</dbReference>
<comment type="caution">
    <text evidence="4">The sequence shown here is derived from an EMBL/GenBank/DDBJ whole genome shotgun (WGS) entry which is preliminary data.</text>
</comment>
<dbReference type="InterPro" id="IPR050600">
    <property type="entry name" value="SETD3_SETD6_MTase"/>
</dbReference>
<dbReference type="OrthoDB" id="341421at2759"/>
<evidence type="ECO:0000313" key="5">
    <source>
        <dbReference type="Proteomes" id="UP000750334"/>
    </source>
</evidence>
<accession>A0A9P7BD30</accession>
<evidence type="ECO:0000313" key="4">
    <source>
        <dbReference type="EMBL" id="KAG0670646.1"/>
    </source>
</evidence>
<sequence>MEWKLLPELTHGTIISFWQPFFDVWPVLDDLKSIPALWKTSRISSHKHLLPFLTNISKVHCERISNLILKDWEILSTIIKQWLELSHIRYTIDEIYEIYLHIYFIINSRCLYAEVPLKKDDRTSKFTLVPYVDFINHSEEMDCYCYPKIDYARNDGSGLGQFVIRGGSYTYKTIGEQILFNYGPHSNDFLLNEYGFTLGKNCWDTIDISNTVQDMIIQKNDIKMIEFLEENGYWGEYMINHDGFNYTSVVAISLYVTNDYDRIGKLILGYLTEDYFLPKIKQLMIEIVNDLMSKYTTQNEGLKNLNISSDTDTCVYNLLNVFKGYTDILENVDI</sequence>
<evidence type="ECO:0000256" key="1">
    <source>
        <dbReference type="ARBA" id="ARBA00022603"/>
    </source>
</evidence>
<keyword evidence="2" id="KW-0808">Transferase</keyword>
<dbReference type="PANTHER" id="PTHR13271">
    <property type="entry name" value="UNCHARACTERIZED PUTATIVE METHYLTRANSFERASE"/>
    <property type="match status" value="1"/>
</dbReference>
<name>A0A9P7BD30_MAUEX</name>
<dbReference type="GO" id="GO:0016279">
    <property type="term" value="F:protein-lysine N-methyltransferase activity"/>
    <property type="evidence" value="ECO:0007669"/>
    <property type="project" value="UniProtKB-ARBA"/>
</dbReference>
<reference evidence="4 5" key="1">
    <citation type="submission" date="2020-11" db="EMBL/GenBank/DDBJ databases">
        <title>Kefir isolates.</title>
        <authorList>
            <person name="Marcisauskas S."/>
            <person name="Kim Y."/>
            <person name="Blasche S."/>
        </authorList>
    </citation>
    <scope>NUCLEOTIDE SEQUENCE [LARGE SCALE GENOMIC DNA]</scope>
    <source>
        <strain evidence="4 5">OG2</strain>
    </source>
</reference>
<proteinExistence type="predicted"/>
<dbReference type="Gene3D" id="3.90.1410.10">
    <property type="entry name" value="set domain protein methyltransferase, domain 1"/>
    <property type="match status" value="1"/>
</dbReference>
<evidence type="ECO:0000256" key="2">
    <source>
        <dbReference type="ARBA" id="ARBA00022679"/>
    </source>
</evidence>
<protein>
    <recommendedName>
        <fullName evidence="6">SET domain-containing protein</fullName>
    </recommendedName>
</protein>
<gene>
    <name evidence="4" type="ORF">C6P45_002022</name>
</gene>
<keyword evidence="1" id="KW-0489">Methyltransferase</keyword>
<dbReference type="InterPro" id="IPR046341">
    <property type="entry name" value="SET_dom_sf"/>
</dbReference>
<keyword evidence="3" id="KW-0949">S-adenosyl-L-methionine</keyword>
<evidence type="ECO:0000256" key="3">
    <source>
        <dbReference type="ARBA" id="ARBA00022691"/>
    </source>
</evidence>
<dbReference type="AlphaFoldDB" id="A0A9P7BD30"/>
<dbReference type="EMBL" id="PUHR01000020">
    <property type="protein sequence ID" value="KAG0670646.1"/>
    <property type="molecule type" value="Genomic_DNA"/>
</dbReference>
<keyword evidence="5" id="KW-1185">Reference proteome</keyword>
<evidence type="ECO:0008006" key="6">
    <source>
        <dbReference type="Google" id="ProtNLM"/>
    </source>
</evidence>
<dbReference type="GO" id="GO:0032259">
    <property type="term" value="P:methylation"/>
    <property type="evidence" value="ECO:0007669"/>
    <property type="project" value="UniProtKB-KW"/>
</dbReference>
<organism evidence="4 5">
    <name type="scientific">Maudiozyma exigua</name>
    <name type="common">Yeast</name>
    <name type="synonym">Kazachstania exigua</name>
    <dbReference type="NCBI Taxonomy" id="34358"/>
    <lineage>
        <taxon>Eukaryota</taxon>
        <taxon>Fungi</taxon>
        <taxon>Dikarya</taxon>
        <taxon>Ascomycota</taxon>
        <taxon>Saccharomycotina</taxon>
        <taxon>Saccharomycetes</taxon>
        <taxon>Saccharomycetales</taxon>
        <taxon>Saccharomycetaceae</taxon>
        <taxon>Maudiozyma</taxon>
    </lineage>
</organism>
<dbReference type="PANTHER" id="PTHR13271:SF47">
    <property type="entry name" value="ACTIN-HISTIDINE N-METHYLTRANSFERASE"/>
    <property type="match status" value="1"/>
</dbReference>
<dbReference type="Proteomes" id="UP000750334">
    <property type="component" value="Unassembled WGS sequence"/>
</dbReference>